<dbReference type="InterPro" id="IPR002034">
    <property type="entry name" value="AIPM/Hcit_synth_CS"/>
</dbReference>
<keyword evidence="3 6" id="KW-0479">Metal-binding</keyword>
<keyword evidence="1 6" id="KW-0813">Transport</keyword>
<dbReference type="PANTHER" id="PTHR38344:SF1">
    <property type="entry name" value="INORGANIC CARBON TRANSPORTER SUBUNIT DABA-RELATED"/>
    <property type="match status" value="1"/>
</dbReference>
<dbReference type="HAMAP" id="MF_01871">
    <property type="entry name" value="DabA"/>
    <property type="match status" value="1"/>
</dbReference>
<evidence type="ECO:0000256" key="3">
    <source>
        <dbReference type="ARBA" id="ARBA00022723"/>
    </source>
</evidence>
<organism evidence="7 8">
    <name type="scientific">Dokdonia ponticola</name>
    <dbReference type="NCBI Taxonomy" id="2041041"/>
    <lineage>
        <taxon>Bacteria</taxon>
        <taxon>Pseudomonadati</taxon>
        <taxon>Bacteroidota</taxon>
        <taxon>Flavobacteriia</taxon>
        <taxon>Flavobacteriales</taxon>
        <taxon>Flavobacteriaceae</taxon>
        <taxon>Dokdonia</taxon>
    </lineage>
</organism>
<keyword evidence="2 6" id="KW-1003">Cell membrane</keyword>
<comment type="subcellular location">
    <subcellularLocation>
        <location evidence="6">Cell membrane</location>
        <topology evidence="6">Peripheral membrane protein</topology>
    </subcellularLocation>
</comment>
<dbReference type="PANTHER" id="PTHR38344">
    <property type="entry name" value="UPF0753 PROTEIN AQ_863"/>
    <property type="match status" value="1"/>
</dbReference>
<feature type="binding site" evidence="6">
    <location>
        <position position="475"/>
    </location>
    <ligand>
        <name>Zn(2+)</name>
        <dbReference type="ChEBI" id="CHEBI:29105"/>
    </ligand>
</feature>
<protein>
    <recommendedName>
        <fullName evidence="6">Probable inorganic carbon transporter subunit DabA</fullName>
    </recommendedName>
</protein>
<comment type="similarity">
    <text evidence="6">Belongs to the inorganic carbon transporter (TC 9.A.2) DabA family.</text>
</comment>
<evidence type="ECO:0000256" key="4">
    <source>
        <dbReference type="ARBA" id="ARBA00022833"/>
    </source>
</evidence>
<feature type="binding site" evidence="6">
    <location>
        <position position="294"/>
    </location>
    <ligand>
        <name>Zn(2+)</name>
        <dbReference type="ChEBI" id="CHEBI:29105"/>
    </ligand>
</feature>
<evidence type="ECO:0000313" key="8">
    <source>
        <dbReference type="Proteomes" id="UP001596043"/>
    </source>
</evidence>
<keyword evidence="8" id="KW-1185">Reference proteome</keyword>
<evidence type="ECO:0000256" key="2">
    <source>
        <dbReference type="ARBA" id="ARBA00022475"/>
    </source>
</evidence>
<dbReference type="RefSeq" id="WP_379978833.1">
    <property type="nucleotide sequence ID" value="NZ_JBHSFV010000006.1"/>
</dbReference>
<dbReference type="PROSITE" id="PS00816">
    <property type="entry name" value="AIPM_HOMOCIT_SYNTH_2"/>
    <property type="match status" value="1"/>
</dbReference>
<comment type="caution">
    <text evidence="7">The sequence shown here is derived from an EMBL/GenBank/DDBJ whole genome shotgun (WGS) entry which is preliminary data.</text>
</comment>
<evidence type="ECO:0000256" key="1">
    <source>
        <dbReference type="ARBA" id="ARBA00022448"/>
    </source>
</evidence>
<sequence>MTKQHIQHSIQEASNVIGTTWPLYSFVTSNPLSGYEKLPFEKAVNHAKELLNARVFPEAWVYRQAWEQGDIDANQVQTLLKTQGFSYTPEECLSILEAQTVKTTKNAYHDLDRIMVKWLAAFMDEGLAEWTMPGKEKGFYQAWRNLAAYDSELGIKARKDIPATGIEVIESLEESVTEEDLTKLFTFHLAALPGWTGYMNHRASSNSLWQQKYPITLEDYLAVRLYIAQHLKMPLLPEEKSTKKEDTVAQLQYIMLKAWEKSWQNQLIDTLKSQSKSSKEQVNIPTPDAQMVFCIDTRSELIRRNVESKGNYETFGYAGFFGIAMDYTSMEDGLTRKSCPPIVSSAYNVCETPQQNTHEKHKAYQRKIGENNFWQYFLKRMKNMLPSAFGFVEGSGVFYGLATFARTIIPGYSYRLKTKNATAHEAIYQPKIEAVHTHTHDDTGISLAEKVAIVKSAFDLTGWKNFAPIVLFLGHGSHSANNPFGSSLDCGACAASPGRHNARMLAKLANLPEVRHELAVEHQLVIPTSTVFVGAEHNTTTDEITIFDTEVPSSHQAQLHKVKADLNKAQQTATQERLGLVKNSVAVAEEKANNWGETRPEWGLAKNAGFIIAPRELTKNVHLGSRCFLHSYDWKMDPQGKALEGILQGPMVVTQWINNHYYFSTVDNDTFGGGTKITHNITGKFGVVQGNGGDLKMGLPLQSVNQADKEMYHQPLRLSVVVNAPTQRVQEILERNKHLKTLLDNEWIYLLVMDPLQENKVTKYQKNMRWDAAIHPTVEKEKTTEHANTRALEEVLS</sequence>
<proteinExistence type="inferred from homology"/>
<dbReference type="Pfam" id="PF10070">
    <property type="entry name" value="DabA"/>
    <property type="match status" value="1"/>
</dbReference>
<evidence type="ECO:0000256" key="6">
    <source>
        <dbReference type="HAMAP-Rule" id="MF_01871"/>
    </source>
</evidence>
<keyword evidence="5 6" id="KW-0472">Membrane</keyword>
<comment type="function">
    <text evidence="6">Part of an energy-coupled inorganic carbon pump.</text>
</comment>
<evidence type="ECO:0000256" key="5">
    <source>
        <dbReference type="ARBA" id="ARBA00023136"/>
    </source>
</evidence>
<dbReference type="EMBL" id="JBHSFV010000006">
    <property type="protein sequence ID" value="MFC4634508.1"/>
    <property type="molecule type" value="Genomic_DNA"/>
</dbReference>
<dbReference type="InterPro" id="IPR018752">
    <property type="entry name" value="DabA"/>
</dbReference>
<feature type="binding site" evidence="6">
    <location>
        <position position="490"/>
    </location>
    <ligand>
        <name>Zn(2+)</name>
        <dbReference type="ChEBI" id="CHEBI:29105"/>
    </ligand>
</feature>
<reference evidence="8" key="1">
    <citation type="journal article" date="2019" name="Int. J. Syst. Evol. Microbiol.">
        <title>The Global Catalogue of Microorganisms (GCM) 10K type strain sequencing project: providing services to taxonomists for standard genome sequencing and annotation.</title>
        <authorList>
            <consortium name="The Broad Institute Genomics Platform"/>
            <consortium name="The Broad Institute Genome Sequencing Center for Infectious Disease"/>
            <person name="Wu L."/>
            <person name="Ma J."/>
        </authorList>
    </citation>
    <scope>NUCLEOTIDE SEQUENCE [LARGE SCALE GENOMIC DNA]</scope>
    <source>
        <strain evidence="8">YJ-61-S</strain>
    </source>
</reference>
<name>A0ABV9HX72_9FLAO</name>
<keyword evidence="4 6" id="KW-0862">Zinc</keyword>
<feature type="binding site" evidence="6">
    <location>
        <position position="296"/>
    </location>
    <ligand>
        <name>Zn(2+)</name>
        <dbReference type="ChEBI" id="CHEBI:29105"/>
    </ligand>
</feature>
<accession>A0ABV9HX72</accession>
<comment type="subunit">
    <text evidence="6">Forms a complex with DabB.</text>
</comment>
<dbReference type="Proteomes" id="UP001596043">
    <property type="component" value="Unassembled WGS sequence"/>
</dbReference>
<evidence type="ECO:0000313" key="7">
    <source>
        <dbReference type="EMBL" id="MFC4634508.1"/>
    </source>
</evidence>
<comment type="cofactor">
    <cofactor evidence="6">
        <name>Zn(2+)</name>
        <dbReference type="ChEBI" id="CHEBI:29105"/>
    </cofactor>
</comment>
<gene>
    <name evidence="6" type="primary">dabA</name>
    <name evidence="7" type="ORF">ACFO3O_11355</name>
</gene>